<evidence type="ECO:0000313" key="3">
    <source>
        <dbReference type="Proteomes" id="UP000030043"/>
    </source>
</evidence>
<evidence type="ECO:0000313" key="1">
    <source>
        <dbReference type="EMBL" id="AGF91728.1"/>
    </source>
</evidence>
<protein>
    <submittedName>
        <fullName evidence="1">Uncharacterized protein</fullName>
    </submittedName>
</protein>
<organism evidence="1 4">
    <name type="scientific">Synechococcus phage S-CBP4</name>
    <dbReference type="NCBI Taxonomy" id="754059"/>
    <lineage>
        <taxon>Viruses</taxon>
        <taxon>Duplodnaviria</taxon>
        <taxon>Heunggongvirae</taxon>
        <taxon>Uroviricota</taxon>
        <taxon>Caudoviricetes</taxon>
        <taxon>Autographivirales</taxon>
        <taxon>Sechaudvirinae</taxon>
        <taxon>Poseidonvirus</taxon>
        <taxon>Poseidonvirus SCBP4</taxon>
    </lineage>
</organism>
<evidence type="ECO:0000313" key="2">
    <source>
        <dbReference type="EMBL" id="AGK86617.1"/>
    </source>
</evidence>
<proteinExistence type="predicted"/>
<dbReference type="GeneID" id="22112662"/>
<dbReference type="KEGG" id="vg:22112662"/>
<name>M1Q7A7_9CAUD</name>
<dbReference type="RefSeq" id="YP_009103779.1">
    <property type="nucleotide sequence ID" value="NC_025464.1"/>
</dbReference>
<reference evidence="3" key="2">
    <citation type="submission" date="2012-12" db="EMBL/GenBank/DDBJ databases">
        <title>Genomics of marine cyanopodoviruses.</title>
        <authorList>
            <person name="Huang S."/>
            <person name="Chen F."/>
        </authorList>
    </citation>
    <scope>NUCLEOTIDE SEQUENCE [LARGE SCALE GENOMIC DNA]</scope>
</reference>
<reference evidence="1 4" key="1">
    <citation type="submission" date="2010-11" db="EMBL/GenBank/DDBJ databases">
        <title>The Genome Sequence of Synechococcus phage S-CBP4.</title>
        <authorList>
            <consortium name="The Broad Institute Genome Sequencing Platform"/>
            <person name="Henn M.R."/>
            <person name="Chen F."/>
            <person name="Wang K."/>
            <person name="Levin J."/>
            <person name="Malboeuf C."/>
            <person name="Casali M."/>
            <person name="Russ C."/>
            <person name="Lennon N."/>
            <person name="Chapman S.B."/>
            <person name="Erlich R."/>
            <person name="Young S.K."/>
            <person name="Yandava C."/>
            <person name="Zeng Q."/>
            <person name="Alvarado L."/>
            <person name="Anderson S."/>
            <person name="Berlin A."/>
            <person name="Chen Z."/>
            <person name="Freedman E."/>
            <person name="Gellesch M."/>
            <person name="Goldberg J."/>
            <person name="Green L."/>
            <person name="Griggs A."/>
            <person name="Gujja S."/>
            <person name="Heilman E.R."/>
            <person name="Heiman D."/>
            <person name="Hollinger A."/>
            <person name="Howarth C."/>
            <person name="Larson L."/>
            <person name="Mehta T."/>
            <person name="Pearson M."/>
            <person name="Roberts A."/>
            <person name="Ryan E."/>
            <person name="Saif S."/>
            <person name="Shea T."/>
            <person name="Shenoy N."/>
            <person name="Sisk P."/>
            <person name="Stolte C."/>
            <person name="Sykes S."/>
            <person name="White J."/>
            <person name="Haas B."/>
            <person name="Nusbaum C."/>
            <person name="Birren B."/>
        </authorList>
    </citation>
    <scope>NUCLEOTIDE SEQUENCE [LARGE SCALE GENOMIC DNA]</scope>
    <source>
        <strain evidence="1 4">S-CBP4</strain>
    </source>
</reference>
<dbReference type="EMBL" id="HM559717">
    <property type="protein sequence ID" value="AGF91728.1"/>
    <property type="molecule type" value="Genomic_DNA"/>
</dbReference>
<dbReference type="Proteomes" id="UP000297198">
    <property type="component" value="Segment"/>
</dbReference>
<dbReference type="Proteomes" id="UP000030043">
    <property type="component" value="Segment"/>
</dbReference>
<accession>M1Q7A7</accession>
<reference evidence="2 3" key="3">
    <citation type="journal article" date="2015" name="PLoS ONE">
        <title>Comparative Genomic and Phylogenomic Analyses Reveal a Conserved Core Genome Shared by Estuarine and Oceanic Cyanopodoviruses.</title>
        <authorList>
            <person name="Huang S."/>
            <person name="Zhang S."/>
            <person name="Jiao N."/>
            <person name="Chen F."/>
        </authorList>
    </citation>
    <scope>NUCLEOTIDE SEQUENCE [LARGE SCALE GENOMIC DNA]</scope>
</reference>
<dbReference type="OrthoDB" id="22249at10239"/>
<gene>
    <name evidence="2" type="ORF">S-CBP4_0008</name>
    <name evidence="1" type="ORF">SVPG_00046</name>
</gene>
<keyword evidence="4" id="KW-1185">Reference proteome</keyword>
<evidence type="ECO:0000313" key="4">
    <source>
        <dbReference type="Proteomes" id="UP000297198"/>
    </source>
</evidence>
<dbReference type="EMBL" id="KC310804">
    <property type="protein sequence ID" value="AGK86617.1"/>
    <property type="molecule type" value="Genomic_DNA"/>
</dbReference>
<sequence>MSGKKYFDNNWQEYKDAPDELFEQHTFEEVMSWKVGGWELPSSVCCIIRVTDPETRKVSEHVYRQRAAAQRKVSQLMDQADSEFVVCDHESIHLLKPPTPEDFQ</sequence>